<dbReference type="Proteomes" id="UP000281261">
    <property type="component" value="Unassembled WGS sequence"/>
</dbReference>
<name>A0A420ZB19_UNCK3</name>
<organism evidence="1 2">
    <name type="scientific">candidate division Kazan bacterium</name>
    <dbReference type="NCBI Taxonomy" id="2202143"/>
    <lineage>
        <taxon>Bacteria</taxon>
        <taxon>Bacteria division Kazan-3B-28</taxon>
    </lineage>
</organism>
<reference evidence="1 2" key="1">
    <citation type="submission" date="2018-06" db="EMBL/GenBank/DDBJ databases">
        <title>Extensive metabolic versatility and redundancy in microbially diverse, dynamic hydrothermal sediments.</title>
        <authorList>
            <person name="Dombrowski N."/>
            <person name="Teske A."/>
            <person name="Baker B.J."/>
        </authorList>
    </citation>
    <scope>NUCLEOTIDE SEQUENCE [LARGE SCALE GENOMIC DNA]</scope>
    <source>
        <strain evidence="1">B79_G16</strain>
    </source>
</reference>
<evidence type="ECO:0000313" key="2">
    <source>
        <dbReference type="Proteomes" id="UP000281261"/>
    </source>
</evidence>
<dbReference type="EMBL" id="QMNG01000106">
    <property type="protein sequence ID" value="RLC35897.1"/>
    <property type="molecule type" value="Genomic_DNA"/>
</dbReference>
<evidence type="ECO:0000313" key="1">
    <source>
        <dbReference type="EMBL" id="RLC35897.1"/>
    </source>
</evidence>
<sequence>MKNSPNKNYFSWGEREMIIIMRDGRKIRIRGNSIEGRIIRGLLPPVLFGYNHGYVGERKEKAIRKLQELGIIRAKIEKDRWGYFAELLVENIREIKAPEGKYTW</sequence>
<dbReference type="AlphaFoldDB" id="A0A420ZB19"/>
<protein>
    <submittedName>
        <fullName evidence="1">Uncharacterized protein</fullName>
    </submittedName>
</protein>
<accession>A0A420ZB19</accession>
<gene>
    <name evidence="1" type="ORF">DRH29_05565</name>
</gene>
<comment type="caution">
    <text evidence="1">The sequence shown here is derived from an EMBL/GenBank/DDBJ whole genome shotgun (WGS) entry which is preliminary data.</text>
</comment>
<proteinExistence type="predicted"/>